<sequence>MEEREVVLVRPCLVDNKISPIRFFLNSKLISHSEFGNHQKVMEIGDIYCNSVAKHISVLHQRALAGSRNDVERVPSFVAGLSFPYYGISWVSCESYD</sequence>
<dbReference type="Proteomes" id="UP000541444">
    <property type="component" value="Unassembled WGS sequence"/>
</dbReference>
<evidence type="ECO:0000313" key="1">
    <source>
        <dbReference type="EMBL" id="KAF6155876.1"/>
    </source>
</evidence>
<dbReference type="AlphaFoldDB" id="A0A7J7MLV1"/>
<proteinExistence type="predicted"/>
<keyword evidence="2" id="KW-1185">Reference proteome</keyword>
<gene>
    <name evidence="1" type="ORF">GIB67_039207</name>
</gene>
<name>A0A7J7MLV1_9MAGN</name>
<organism evidence="1 2">
    <name type="scientific">Kingdonia uniflora</name>
    <dbReference type="NCBI Taxonomy" id="39325"/>
    <lineage>
        <taxon>Eukaryota</taxon>
        <taxon>Viridiplantae</taxon>
        <taxon>Streptophyta</taxon>
        <taxon>Embryophyta</taxon>
        <taxon>Tracheophyta</taxon>
        <taxon>Spermatophyta</taxon>
        <taxon>Magnoliopsida</taxon>
        <taxon>Ranunculales</taxon>
        <taxon>Circaeasteraceae</taxon>
        <taxon>Kingdonia</taxon>
    </lineage>
</organism>
<protein>
    <submittedName>
        <fullName evidence="1">Uncharacterized protein</fullName>
    </submittedName>
</protein>
<comment type="caution">
    <text evidence="1">The sequence shown here is derived from an EMBL/GenBank/DDBJ whole genome shotgun (WGS) entry which is preliminary data.</text>
</comment>
<reference evidence="1 2" key="1">
    <citation type="journal article" date="2020" name="IScience">
        <title>Genome Sequencing of the Endangered Kingdonia uniflora (Circaeasteraceae, Ranunculales) Reveals Potential Mechanisms of Evolutionary Specialization.</title>
        <authorList>
            <person name="Sun Y."/>
            <person name="Deng T."/>
            <person name="Zhang A."/>
            <person name="Moore M.J."/>
            <person name="Landis J.B."/>
            <person name="Lin N."/>
            <person name="Zhang H."/>
            <person name="Zhang X."/>
            <person name="Huang J."/>
            <person name="Zhang X."/>
            <person name="Sun H."/>
            <person name="Wang H."/>
        </authorList>
    </citation>
    <scope>NUCLEOTIDE SEQUENCE [LARGE SCALE GENOMIC DNA]</scope>
    <source>
        <strain evidence="1">TB1705</strain>
        <tissue evidence="1">Leaf</tissue>
    </source>
</reference>
<accession>A0A7J7MLV1</accession>
<evidence type="ECO:0000313" key="2">
    <source>
        <dbReference type="Proteomes" id="UP000541444"/>
    </source>
</evidence>
<dbReference type="EMBL" id="JACGCM010001398">
    <property type="protein sequence ID" value="KAF6155876.1"/>
    <property type="molecule type" value="Genomic_DNA"/>
</dbReference>